<gene>
    <name evidence="2" type="ORF">ABIC20_006679</name>
</gene>
<comment type="caution">
    <text evidence="2">The sequence shown here is derived from an EMBL/GenBank/DDBJ whole genome shotgun (WGS) entry which is preliminary data.</text>
</comment>
<feature type="signal peptide" evidence="1">
    <location>
        <begin position="1"/>
        <end position="21"/>
    </location>
</feature>
<proteinExistence type="predicted"/>
<feature type="chain" id="PRO_5047301139" evidence="1">
    <location>
        <begin position="22"/>
        <end position="61"/>
    </location>
</feature>
<evidence type="ECO:0000313" key="3">
    <source>
        <dbReference type="Proteomes" id="UP001549119"/>
    </source>
</evidence>
<dbReference type="EMBL" id="JBEPNW010000003">
    <property type="protein sequence ID" value="MET3869301.1"/>
    <property type="molecule type" value="Genomic_DNA"/>
</dbReference>
<dbReference type="Proteomes" id="UP001549119">
    <property type="component" value="Unassembled WGS sequence"/>
</dbReference>
<evidence type="ECO:0000313" key="2">
    <source>
        <dbReference type="EMBL" id="MET3869301.1"/>
    </source>
</evidence>
<protein>
    <submittedName>
        <fullName evidence="2">Uncharacterized protein</fullName>
    </submittedName>
</protein>
<evidence type="ECO:0000256" key="1">
    <source>
        <dbReference type="SAM" id="SignalP"/>
    </source>
</evidence>
<reference evidence="2 3" key="1">
    <citation type="submission" date="2024-06" db="EMBL/GenBank/DDBJ databases">
        <title>Genomics of switchgrass bacterial isolates.</title>
        <authorList>
            <person name="Shade A."/>
        </authorList>
    </citation>
    <scope>NUCLEOTIDE SEQUENCE [LARGE SCALE GENOMIC DNA]</scope>
    <source>
        <strain evidence="2 3">PvP084</strain>
    </source>
</reference>
<organism evidence="2 3">
    <name type="scientific">Methylobacterium radiotolerans</name>
    <dbReference type="NCBI Taxonomy" id="31998"/>
    <lineage>
        <taxon>Bacteria</taxon>
        <taxon>Pseudomonadati</taxon>
        <taxon>Pseudomonadota</taxon>
        <taxon>Alphaproteobacteria</taxon>
        <taxon>Hyphomicrobiales</taxon>
        <taxon>Methylobacteriaceae</taxon>
        <taxon>Methylobacterium</taxon>
    </lineage>
</organism>
<sequence>MPRRAVRVLAAKRAPALLLLADGAMPPSVPPRVVIATASGPAGEAATLARHLHVGGGDADA</sequence>
<keyword evidence="1" id="KW-0732">Signal</keyword>
<accession>A0ABV2NSA4</accession>
<name>A0ABV2NSA4_9HYPH</name>
<keyword evidence="3" id="KW-1185">Reference proteome</keyword>
<dbReference type="RefSeq" id="WP_127993145.1">
    <property type="nucleotide sequence ID" value="NZ_JBEPNV010000002.1"/>
</dbReference>